<comment type="subunit">
    <text evidence="7">Monomer.</text>
</comment>
<dbReference type="PANTHER" id="PTHR42780">
    <property type="entry name" value="SOLEUCYL-TRNA SYNTHETASE"/>
    <property type="match status" value="1"/>
</dbReference>
<comment type="caution">
    <text evidence="7">Lacks conserved residue(s) required for the propagation of feature annotation.</text>
</comment>
<dbReference type="SUPFAM" id="SSF47323">
    <property type="entry name" value="Anticodon-binding domain of a subclass of class I aminoacyl-tRNA synthetases"/>
    <property type="match status" value="2"/>
</dbReference>
<gene>
    <name evidence="7" type="primary">ileS</name>
    <name evidence="10" type="ORF">ENU14_02800</name>
</gene>
<dbReference type="EMBL" id="DTBJ01000020">
    <property type="protein sequence ID" value="HGM58502.1"/>
    <property type="molecule type" value="Genomic_DNA"/>
</dbReference>
<accession>A0A7C4D7G4</accession>
<dbReference type="Pfam" id="PF08264">
    <property type="entry name" value="Anticodon_1"/>
    <property type="match status" value="1"/>
</dbReference>
<dbReference type="CDD" id="cd00818">
    <property type="entry name" value="IleRS_core"/>
    <property type="match status" value="1"/>
</dbReference>
<evidence type="ECO:0000256" key="1">
    <source>
        <dbReference type="ARBA" id="ARBA00022598"/>
    </source>
</evidence>
<keyword evidence="7" id="KW-0862">Zinc</keyword>
<name>A0A7C4D7G4_STAMA</name>
<evidence type="ECO:0000256" key="7">
    <source>
        <dbReference type="HAMAP-Rule" id="MF_02003"/>
    </source>
</evidence>
<comment type="similarity">
    <text evidence="7">Belongs to the class-I aminoacyl-tRNA synthetase family. IleS type 2 subfamily.</text>
</comment>
<dbReference type="EC" id="6.1.1.5" evidence="7"/>
<reference evidence="10" key="1">
    <citation type="journal article" date="2020" name="mSystems">
        <title>Genome- and Community-Level Interaction Insights into Carbon Utilization and Element Cycling Functions of Hydrothermarchaeota in Hydrothermal Sediment.</title>
        <authorList>
            <person name="Zhou Z."/>
            <person name="Liu Y."/>
            <person name="Xu W."/>
            <person name="Pan J."/>
            <person name="Luo Z.H."/>
            <person name="Li M."/>
        </authorList>
    </citation>
    <scope>NUCLEOTIDE SEQUENCE [LARGE SCALE GENOMIC DNA]</scope>
    <source>
        <strain evidence="10">SpSt-642</strain>
    </source>
</reference>
<evidence type="ECO:0000259" key="9">
    <source>
        <dbReference type="Pfam" id="PF08264"/>
    </source>
</evidence>
<proteinExistence type="inferred from homology"/>
<dbReference type="Pfam" id="PF19302">
    <property type="entry name" value="DUF5915"/>
    <property type="match status" value="1"/>
</dbReference>
<feature type="short sequence motif" description="'KMSKS' region" evidence="7">
    <location>
        <begin position="597"/>
        <end position="601"/>
    </location>
</feature>
<dbReference type="Gene3D" id="1.10.730.10">
    <property type="entry name" value="Isoleucyl-tRNA Synthetase, Domain 1"/>
    <property type="match status" value="1"/>
</dbReference>
<dbReference type="Gene3D" id="3.40.50.620">
    <property type="entry name" value="HUPs"/>
    <property type="match status" value="2"/>
</dbReference>
<comment type="function">
    <text evidence="7">Catalyzes the attachment of isoleucine to tRNA(Ile). As IleRS can inadvertently accommodate and process structurally similar amino acids such as valine, to avoid such errors it has two additional distinct tRNA(Ile)-dependent editing activities. One activity is designated as 'pretransfer' editing and involves the hydrolysis of activated Val-AMP. The other activity is designated 'posttransfer' editing and involves deacylation of mischarged Val-tRNA(Ile).</text>
</comment>
<keyword evidence="4 7" id="KW-0648">Protein biosynthesis</keyword>
<evidence type="ECO:0000256" key="5">
    <source>
        <dbReference type="ARBA" id="ARBA00023146"/>
    </source>
</evidence>
<dbReference type="HAMAP" id="MF_02003">
    <property type="entry name" value="Ile_tRNA_synth_type2"/>
    <property type="match status" value="1"/>
</dbReference>
<dbReference type="InterPro" id="IPR002300">
    <property type="entry name" value="aa-tRNA-synth_Ia"/>
</dbReference>
<keyword evidence="5 7" id="KW-0030">Aminoacyl-tRNA synthetase</keyword>
<dbReference type="PRINTS" id="PR00984">
    <property type="entry name" value="TRNASYNTHILE"/>
</dbReference>
<dbReference type="SUPFAM" id="SSF50677">
    <property type="entry name" value="ValRS/IleRS/LeuRS editing domain"/>
    <property type="match status" value="1"/>
</dbReference>
<dbReference type="GO" id="GO:0006428">
    <property type="term" value="P:isoleucyl-tRNA aminoacylation"/>
    <property type="evidence" value="ECO:0007669"/>
    <property type="project" value="UniProtKB-UniRule"/>
</dbReference>
<dbReference type="InterPro" id="IPR002301">
    <property type="entry name" value="Ile-tRNA-ligase"/>
</dbReference>
<sequence>MPTTGKIIGHYNPHEVEDWVKNFWTSNRVYELVKNENSKCIKKFNFIDGPPYASSDTPHIGSAWNKTLKDIVLRFKRMNGYRVNDTPGYDCHGLPIEVKIEQKLNIRFKKEIEERIGVERFVNECKKFVIENIKSLTKWFMELGVFMDWSNPYLTMTDDYIDAEWWLIKKIDELGLLTCENRVVYWCPRCSTTLAEYEIEYHEIEDPSIIVKLPVKDRDKEYLLIWTTTPWTLPANTFVMIHPDEKYVRIRIGDETYIIAKKRLEYLLKTINTVEYTILEEFKGSDILGLEYIHPLEDIVTIQRELRKYHKVVASREYVTMYEGTGLVHGAPGHGFEDFNVAKQYGIELIASPVDDEGRFTDEAGKYSGLNVREANELIIRDLKERNYLLHSSVTIHKYPVCWRCKTPVIMRAIPQWIIRVSLLKNKLIEEVNKVNWIPEWGLDRIKHMIENVQDWILSRQRFWGTPLPIWICSNNHRLVIGSREELVKYNGYIPEELHKPWIDRVYLKCPLCGSLMKRVPDVVDVWFDSAVCFYASRKRPFELDLNDIILDFIVEGHDQVRGWFFSLLRAGVLGFDQSPYRTVLIHGFALDEQGREMHKSLGNYVGLDEVIARVGRDPFRLWISQNTVWEDIRFSWKSIEETRRIMDIIWNTFVFASTYMELDKFDPVLNRLEDYIEYLRIEDKWILSRINNLVDKVTDYLNNYRIHEAARLLGKFIVEDLSHWYIRLIRPRIWIEENTVDKLAAYTTLYYVLFRWLVLSSVFIPHLSEYIYQNIYRKADPKLPLSIHLMKWPSVDKQYIDPILEKEMEFIKEVYESVAAARMKAGIKLRYPVKRVLIYTRNSDLIETLNKYSDLLKRIVNTRSIEIRDIGKISELVSYIVTPIYKSIGPKYRDIAKKIFEYIDSNQNNIARDIINKGEHVVYIDNIEVKLTSIDVSITPSYLEGYVVEEREWGSVAIDTKLSIDEISEGIARDIVRRIQVMRKEIGLELDAKIETYIYGPSDQLELIEKHSNYIMNETRSTILKLLRSIDEINNVQGYRREWLIDEDLYIIVIKKK</sequence>
<dbReference type="GO" id="GO:0004822">
    <property type="term" value="F:isoleucine-tRNA ligase activity"/>
    <property type="evidence" value="ECO:0007669"/>
    <property type="project" value="UniProtKB-UniRule"/>
</dbReference>
<feature type="domain" description="Aminoacyl-tRNA synthetase class Ia" evidence="8">
    <location>
        <begin position="22"/>
        <end position="636"/>
    </location>
</feature>
<dbReference type="NCBIfam" id="TIGR00392">
    <property type="entry name" value="ileS"/>
    <property type="match status" value="1"/>
</dbReference>
<dbReference type="CDD" id="cd07961">
    <property type="entry name" value="Anticodon_Ia_Ile_ABEc"/>
    <property type="match status" value="1"/>
</dbReference>
<dbReference type="InterPro" id="IPR009008">
    <property type="entry name" value="Val/Leu/Ile-tRNA-synth_edit"/>
</dbReference>
<evidence type="ECO:0000256" key="3">
    <source>
        <dbReference type="ARBA" id="ARBA00022840"/>
    </source>
</evidence>
<dbReference type="PANTHER" id="PTHR42780:SF1">
    <property type="entry name" value="ISOLEUCINE--TRNA LIGASE, CYTOPLASMIC"/>
    <property type="match status" value="1"/>
</dbReference>
<evidence type="ECO:0000256" key="4">
    <source>
        <dbReference type="ARBA" id="ARBA00022917"/>
    </source>
</evidence>
<keyword evidence="7" id="KW-0963">Cytoplasm</keyword>
<dbReference type="GO" id="GO:0005737">
    <property type="term" value="C:cytoplasm"/>
    <property type="evidence" value="ECO:0007669"/>
    <property type="project" value="UniProtKB-SubCell"/>
</dbReference>
<dbReference type="InterPro" id="IPR013155">
    <property type="entry name" value="M/V/L/I-tRNA-synth_anticd-bd"/>
</dbReference>
<keyword evidence="7" id="KW-0479">Metal-binding</keyword>
<comment type="catalytic activity">
    <reaction evidence="6 7">
        <text>tRNA(Ile) + L-isoleucine + ATP = L-isoleucyl-tRNA(Ile) + AMP + diphosphate</text>
        <dbReference type="Rhea" id="RHEA:11060"/>
        <dbReference type="Rhea" id="RHEA-COMP:9666"/>
        <dbReference type="Rhea" id="RHEA-COMP:9695"/>
        <dbReference type="ChEBI" id="CHEBI:30616"/>
        <dbReference type="ChEBI" id="CHEBI:33019"/>
        <dbReference type="ChEBI" id="CHEBI:58045"/>
        <dbReference type="ChEBI" id="CHEBI:78442"/>
        <dbReference type="ChEBI" id="CHEBI:78528"/>
        <dbReference type="ChEBI" id="CHEBI:456215"/>
        <dbReference type="EC" id="6.1.1.5"/>
    </reaction>
</comment>
<dbReference type="InterPro" id="IPR033709">
    <property type="entry name" value="Anticodon_Ile_ABEc"/>
</dbReference>
<dbReference type="GO" id="GO:0008270">
    <property type="term" value="F:zinc ion binding"/>
    <property type="evidence" value="ECO:0007669"/>
    <property type="project" value="UniProtKB-UniRule"/>
</dbReference>
<dbReference type="InterPro" id="IPR009080">
    <property type="entry name" value="tRNAsynth_Ia_anticodon-bd"/>
</dbReference>
<organism evidence="10">
    <name type="scientific">Staphylothermus marinus</name>
    <dbReference type="NCBI Taxonomy" id="2280"/>
    <lineage>
        <taxon>Archaea</taxon>
        <taxon>Thermoproteota</taxon>
        <taxon>Thermoprotei</taxon>
        <taxon>Desulfurococcales</taxon>
        <taxon>Desulfurococcaceae</taxon>
        <taxon>Staphylothermus</taxon>
    </lineage>
</organism>
<dbReference type="GO" id="GO:0000049">
    <property type="term" value="F:tRNA binding"/>
    <property type="evidence" value="ECO:0007669"/>
    <property type="project" value="InterPro"/>
</dbReference>
<comment type="cofactor">
    <cofactor evidence="7">
        <name>Zn(2+)</name>
        <dbReference type="ChEBI" id="CHEBI:29105"/>
    </cofactor>
</comment>
<keyword evidence="3 7" id="KW-0067">ATP-binding</keyword>
<comment type="subcellular location">
    <subcellularLocation>
        <location evidence="7">Cytoplasm</location>
    </subcellularLocation>
</comment>
<dbReference type="SUPFAM" id="SSF52374">
    <property type="entry name" value="Nucleotidylyl transferase"/>
    <property type="match status" value="1"/>
</dbReference>
<protein>
    <recommendedName>
        <fullName evidence="7">Isoleucine--tRNA ligase</fullName>
        <ecNumber evidence="7">6.1.1.5</ecNumber>
    </recommendedName>
    <alternativeName>
        <fullName evidence="7">Isoleucyl-tRNA synthetase</fullName>
        <shortName evidence="7">IleRS</shortName>
    </alternativeName>
</protein>
<evidence type="ECO:0000256" key="2">
    <source>
        <dbReference type="ARBA" id="ARBA00022741"/>
    </source>
</evidence>
<dbReference type="InterPro" id="IPR023586">
    <property type="entry name" value="Ile-tRNA-ligase_type2"/>
</dbReference>
<evidence type="ECO:0000256" key="6">
    <source>
        <dbReference type="ARBA" id="ARBA00048359"/>
    </source>
</evidence>
<dbReference type="InterPro" id="IPR014729">
    <property type="entry name" value="Rossmann-like_a/b/a_fold"/>
</dbReference>
<evidence type="ECO:0000313" key="10">
    <source>
        <dbReference type="EMBL" id="HGM58502.1"/>
    </source>
</evidence>
<comment type="domain">
    <text evidence="7">IleRS has two distinct active sites: one for aminoacylation and one for editing. The misactivated valine is translocated from the active site to the editing site, which sterically excludes the correctly activated isoleucine. The single editing site contains two valyl binding pockets, one specific for each substrate (Val-AMP or Val-tRNA(Ile)).</text>
</comment>
<dbReference type="GO" id="GO:0005524">
    <property type="term" value="F:ATP binding"/>
    <property type="evidence" value="ECO:0007669"/>
    <property type="project" value="UniProtKB-UniRule"/>
</dbReference>
<keyword evidence="1 7" id="KW-0436">Ligase</keyword>
<evidence type="ECO:0000259" key="8">
    <source>
        <dbReference type="Pfam" id="PF00133"/>
    </source>
</evidence>
<dbReference type="Pfam" id="PF00133">
    <property type="entry name" value="tRNA-synt_1"/>
    <property type="match status" value="1"/>
</dbReference>
<feature type="binding site" evidence="7">
    <location>
        <position position="600"/>
    </location>
    <ligand>
        <name>ATP</name>
        <dbReference type="ChEBI" id="CHEBI:30616"/>
    </ligand>
</feature>
<dbReference type="GO" id="GO:0002161">
    <property type="term" value="F:aminoacyl-tRNA deacylase activity"/>
    <property type="evidence" value="ECO:0007669"/>
    <property type="project" value="InterPro"/>
</dbReference>
<feature type="domain" description="Methionyl/Valyl/Leucyl/Isoleucyl-tRNA synthetase anticodon-binding" evidence="9">
    <location>
        <begin position="684"/>
        <end position="835"/>
    </location>
</feature>
<keyword evidence="2 7" id="KW-0547">Nucleotide-binding</keyword>
<comment type="caution">
    <text evidence="10">The sequence shown here is derived from an EMBL/GenBank/DDBJ whole genome shotgun (WGS) entry which is preliminary data.</text>
</comment>
<dbReference type="AlphaFoldDB" id="A0A7C4D7G4"/>